<evidence type="ECO:0000313" key="2">
    <source>
        <dbReference type="Proteomes" id="UP001597480"/>
    </source>
</evidence>
<gene>
    <name evidence="1" type="ORF">ACFSR3_02205</name>
</gene>
<name>A0ABW5NQ97_9FLAO</name>
<accession>A0ABW5NQ97</accession>
<sequence>MDTISDHLLIFKTDIDSFCTNCQVHKALNDHPSIWEWSIDTQDEDCVLRVVSPSLTPEMVISLVNACGHKCAEL</sequence>
<organism evidence="1 2">
    <name type="scientific">Flavobacterium suzhouense</name>
    <dbReference type="NCBI Taxonomy" id="1529638"/>
    <lineage>
        <taxon>Bacteria</taxon>
        <taxon>Pseudomonadati</taxon>
        <taxon>Bacteroidota</taxon>
        <taxon>Flavobacteriia</taxon>
        <taxon>Flavobacteriales</taxon>
        <taxon>Flavobacteriaceae</taxon>
        <taxon>Flavobacterium</taxon>
    </lineage>
</organism>
<keyword evidence="2" id="KW-1185">Reference proteome</keyword>
<dbReference type="EMBL" id="JBHUMD010000003">
    <property type="protein sequence ID" value="MFD2600858.1"/>
    <property type="molecule type" value="Genomic_DNA"/>
</dbReference>
<reference evidence="2" key="1">
    <citation type="journal article" date="2019" name="Int. J. Syst. Evol. Microbiol.">
        <title>The Global Catalogue of Microorganisms (GCM) 10K type strain sequencing project: providing services to taxonomists for standard genome sequencing and annotation.</title>
        <authorList>
            <consortium name="The Broad Institute Genomics Platform"/>
            <consortium name="The Broad Institute Genome Sequencing Center for Infectious Disease"/>
            <person name="Wu L."/>
            <person name="Ma J."/>
        </authorList>
    </citation>
    <scope>NUCLEOTIDE SEQUENCE [LARGE SCALE GENOMIC DNA]</scope>
    <source>
        <strain evidence="2">KCTC 42107</strain>
    </source>
</reference>
<evidence type="ECO:0000313" key="1">
    <source>
        <dbReference type="EMBL" id="MFD2600858.1"/>
    </source>
</evidence>
<dbReference type="RefSeq" id="WP_379819522.1">
    <property type="nucleotide sequence ID" value="NZ_JBHUMD010000003.1"/>
</dbReference>
<comment type="caution">
    <text evidence="1">The sequence shown here is derived from an EMBL/GenBank/DDBJ whole genome shotgun (WGS) entry which is preliminary data.</text>
</comment>
<dbReference type="Proteomes" id="UP001597480">
    <property type="component" value="Unassembled WGS sequence"/>
</dbReference>
<protein>
    <submittedName>
        <fullName evidence="1">Uncharacterized protein</fullName>
    </submittedName>
</protein>
<proteinExistence type="predicted"/>